<dbReference type="EMBL" id="VOAH01000004">
    <property type="protein sequence ID" value="TVP41244.1"/>
    <property type="molecule type" value="Genomic_DNA"/>
</dbReference>
<keyword evidence="2" id="KW-1185">Reference proteome</keyword>
<dbReference type="SUPFAM" id="SSF52540">
    <property type="entry name" value="P-loop containing nucleoside triphosphate hydrolases"/>
    <property type="match status" value="1"/>
</dbReference>
<evidence type="ECO:0000313" key="1">
    <source>
        <dbReference type="EMBL" id="TVP41244.1"/>
    </source>
</evidence>
<dbReference type="AlphaFoldDB" id="A0A557SXB6"/>
<dbReference type="OrthoDB" id="7690at2157"/>
<sequence length="542" mass="62073">MSPYNLTVNPFPSSPTPTLSSANILGGKRHIAALTSIKNCLNDLNLKLNSMEPLNEDLFKIITVIQDVGSGKTHLTLHMKTLPEINEKSIISYVDLTQVQPREIDNFFHSIVSGFGKEYYDSIKEKLIDYLKESYIRNPKLVKKIVKHGFFDSLNRNSISDKIEQITGGKIRISYEHLFELMSNDFTKIETHLITEIIKTGTLNYSDLKTFENLTMVLTNLAKINYKLFKKITIFQIDEFDTNLNSLDYMKGLINSHVPYALFMIVTTPSFYADISRINPSLFDRLEKANYKIDLAGSNSFDEINSIVLQYVLHYNSELSSLEKKDLSSKIKIIYDEFPDFRNIRSILNVLYHAFEMSFKKNSSNIDEQSIEETIKNVYPGLRLRGSIMGIPISDFIKMRKISIDKDIVESNVKDAIRNLISYFDELGTVKIYEQRIDTDYLDAVYNDQMGKKVGISIAVDSDKNKNFEKIVKSTKKNSVVDKLVILTTNITNIKKNGTTLVTIDKWKLADLLYFSKKYDSDEIKSEDPQKAILLAKSIQIC</sequence>
<proteinExistence type="predicted"/>
<name>A0A557SXB6_9ARCH</name>
<dbReference type="InterPro" id="IPR027417">
    <property type="entry name" value="P-loop_NTPase"/>
</dbReference>
<dbReference type="Proteomes" id="UP000315289">
    <property type="component" value="Unassembled WGS sequence"/>
</dbReference>
<gene>
    <name evidence="1" type="ORF">NARC_40207</name>
</gene>
<organism evidence="1 2">
    <name type="scientific">Candidatus Nitrosocosmicus arcticus</name>
    <dbReference type="NCBI Taxonomy" id="2035267"/>
    <lineage>
        <taxon>Archaea</taxon>
        <taxon>Nitrososphaerota</taxon>
        <taxon>Nitrososphaeria</taxon>
        <taxon>Nitrososphaerales</taxon>
        <taxon>Nitrososphaeraceae</taxon>
        <taxon>Candidatus Nitrosocosmicus</taxon>
    </lineage>
</organism>
<dbReference type="RefSeq" id="WP_144729451.1">
    <property type="nucleotide sequence ID" value="NZ_ML675580.1"/>
</dbReference>
<evidence type="ECO:0000313" key="2">
    <source>
        <dbReference type="Proteomes" id="UP000315289"/>
    </source>
</evidence>
<reference evidence="1 2" key="1">
    <citation type="journal article" date="2019" name="Front. Microbiol.">
        <title>Ammonia Oxidation by the Arctic Terrestrial Thaumarchaeote Candidatus Nitrosocosmicus arcticus Is Stimulated by Increasing Temperatures.</title>
        <authorList>
            <person name="Alves R.J.E."/>
            <person name="Kerou M."/>
            <person name="Zappe A."/>
            <person name="Bittner R."/>
            <person name="Abby S.S."/>
            <person name="Schmidt H.A."/>
            <person name="Pfeifer K."/>
            <person name="Schleper C."/>
        </authorList>
    </citation>
    <scope>NUCLEOTIDE SEQUENCE [LARGE SCALE GENOMIC DNA]</scope>
    <source>
        <strain evidence="1 2">Kfb</strain>
    </source>
</reference>
<comment type="caution">
    <text evidence="1">The sequence shown here is derived from an EMBL/GenBank/DDBJ whole genome shotgun (WGS) entry which is preliminary data.</text>
</comment>
<protein>
    <submittedName>
        <fullName evidence="1">Orc1/cdc6 family replication initiation protein fused to HTH domain</fullName>
    </submittedName>
</protein>
<accession>A0A557SXB6</accession>